<evidence type="ECO:0000313" key="3">
    <source>
        <dbReference type="Proteomes" id="UP001153292"/>
    </source>
</evidence>
<sequence>MGRERVLRKRAISVKNWQHLLSNVARPLAGCHRQLGVDIDHFGNHCSKESSTKICIHSISQGSLPAASAGRPKKSDISYTLNDTEKLQKTPFLDLHQLTNEDGLSTKHDFNLGKTHKIGSGSTFVVKELHKLPPVTFDHVDVTRLLKDINFLKANQADVVNKLKESNNTIGKKCYLQTTAPLRGTPPNGPHTWLPGLPGYHGDPADVRRMARAWGLSTRPNAHRQNYKARPSSTLKTSRDCTLTLNALTQLQPPADPSLSRNLSGNAYPTKKGSQDIPCATPAETRHRRRRSPLVAIGVAPIGPNNRTVIPVRLLYVSHLHYTTKAEEIAEYLRTKTNFSQRVARLESRHDMDFSSFVVKVTTEDLATFLKEELWPKGVVFRRFKGRLPDTTPHQTCYLEFLIILYFIFMLDY</sequence>
<keyword evidence="3" id="KW-1185">Reference proteome</keyword>
<evidence type="ECO:0000313" key="2">
    <source>
        <dbReference type="EMBL" id="CAH0397725.1"/>
    </source>
</evidence>
<reference evidence="2" key="1">
    <citation type="submission" date="2021-12" db="EMBL/GenBank/DDBJ databases">
        <authorList>
            <person name="King R."/>
        </authorList>
    </citation>
    <scope>NUCLEOTIDE SEQUENCE</scope>
</reference>
<gene>
    <name evidence="2" type="ORF">CHILSU_LOCUS804</name>
</gene>
<organism evidence="2 3">
    <name type="scientific">Chilo suppressalis</name>
    <name type="common">Asiatic rice borer moth</name>
    <dbReference type="NCBI Taxonomy" id="168631"/>
    <lineage>
        <taxon>Eukaryota</taxon>
        <taxon>Metazoa</taxon>
        <taxon>Ecdysozoa</taxon>
        <taxon>Arthropoda</taxon>
        <taxon>Hexapoda</taxon>
        <taxon>Insecta</taxon>
        <taxon>Pterygota</taxon>
        <taxon>Neoptera</taxon>
        <taxon>Endopterygota</taxon>
        <taxon>Lepidoptera</taxon>
        <taxon>Glossata</taxon>
        <taxon>Ditrysia</taxon>
        <taxon>Pyraloidea</taxon>
        <taxon>Crambidae</taxon>
        <taxon>Crambinae</taxon>
        <taxon>Chilo</taxon>
    </lineage>
</organism>
<proteinExistence type="predicted"/>
<name>A0ABN8AX22_CHISP</name>
<protein>
    <submittedName>
        <fullName evidence="2">Uncharacterized protein</fullName>
    </submittedName>
</protein>
<evidence type="ECO:0000256" key="1">
    <source>
        <dbReference type="SAM" id="MobiDB-lite"/>
    </source>
</evidence>
<feature type="region of interest" description="Disordered" evidence="1">
    <location>
        <begin position="267"/>
        <end position="290"/>
    </location>
</feature>
<accession>A0ABN8AX22</accession>
<dbReference type="Proteomes" id="UP001153292">
    <property type="component" value="Chromosome 10"/>
</dbReference>
<dbReference type="EMBL" id="OU963903">
    <property type="protein sequence ID" value="CAH0397725.1"/>
    <property type="molecule type" value="Genomic_DNA"/>
</dbReference>